<comment type="caution">
    <text evidence="1">The sequence shown here is derived from an EMBL/GenBank/DDBJ whole genome shotgun (WGS) entry which is preliminary data.</text>
</comment>
<sequence>MIAPEGVEVELTGFSLLGDRKIDLAPVPRVPGTPVVRVPGDHADR</sequence>
<dbReference type="EMBL" id="JBHUCP010000024">
    <property type="protein sequence ID" value="MFD1533251.1"/>
    <property type="molecule type" value="Genomic_DNA"/>
</dbReference>
<keyword evidence="2" id="KW-1185">Reference proteome</keyword>
<evidence type="ECO:0000313" key="1">
    <source>
        <dbReference type="EMBL" id="MFD1533251.1"/>
    </source>
</evidence>
<proteinExistence type="predicted"/>
<accession>A0ABW4FTH1</accession>
<gene>
    <name evidence="1" type="ORF">ACFSCY_27890</name>
</gene>
<dbReference type="RefSeq" id="WP_343987131.1">
    <property type="nucleotide sequence ID" value="NZ_BAAAJG010000027.1"/>
</dbReference>
<reference evidence="2" key="1">
    <citation type="journal article" date="2019" name="Int. J. Syst. Evol. Microbiol.">
        <title>The Global Catalogue of Microorganisms (GCM) 10K type strain sequencing project: providing services to taxonomists for standard genome sequencing and annotation.</title>
        <authorList>
            <consortium name="The Broad Institute Genomics Platform"/>
            <consortium name="The Broad Institute Genome Sequencing Center for Infectious Disease"/>
            <person name="Wu L."/>
            <person name="Ma J."/>
        </authorList>
    </citation>
    <scope>NUCLEOTIDE SEQUENCE [LARGE SCALE GENOMIC DNA]</scope>
    <source>
        <strain evidence="2">JCM 12165</strain>
    </source>
</reference>
<name>A0ABW4FTH1_9PSEU</name>
<dbReference type="Proteomes" id="UP001597145">
    <property type="component" value="Unassembled WGS sequence"/>
</dbReference>
<organism evidence="1 2">
    <name type="scientific">Pseudonocardia aurantiaca</name>
    <dbReference type="NCBI Taxonomy" id="75290"/>
    <lineage>
        <taxon>Bacteria</taxon>
        <taxon>Bacillati</taxon>
        <taxon>Actinomycetota</taxon>
        <taxon>Actinomycetes</taxon>
        <taxon>Pseudonocardiales</taxon>
        <taxon>Pseudonocardiaceae</taxon>
        <taxon>Pseudonocardia</taxon>
    </lineage>
</organism>
<evidence type="ECO:0000313" key="2">
    <source>
        <dbReference type="Proteomes" id="UP001597145"/>
    </source>
</evidence>
<protein>
    <submittedName>
        <fullName evidence="1">Uncharacterized protein</fullName>
    </submittedName>
</protein>